<protein>
    <recommendedName>
        <fullName evidence="1">DUF6671 domain-containing protein</fullName>
    </recommendedName>
</protein>
<feature type="domain" description="DUF6671" evidence="1">
    <location>
        <begin position="58"/>
        <end position="262"/>
    </location>
</feature>
<gene>
    <name evidence="2" type="ORF">K6Y31_03150</name>
</gene>
<dbReference type="InterPro" id="IPR046612">
    <property type="entry name" value="DUF6671"/>
</dbReference>
<comment type="caution">
    <text evidence="2">The sequence shown here is derived from an EMBL/GenBank/DDBJ whole genome shotgun (WGS) entry which is preliminary data.</text>
</comment>
<evidence type="ECO:0000313" key="2">
    <source>
        <dbReference type="EMBL" id="MCE2593806.1"/>
    </source>
</evidence>
<dbReference type="Pfam" id="PF20376">
    <property type="entry name" value="DUF6671"/>
    <property type="match status" value="1"/>
</dbReference>
<name>A0ABS8W4B7_9GAMM</name>
<accession>A0ABS8W4B7</accession>
<dbReference type="EMBL" id="JAIMJA010000002">
    <property type="protein sequence ID" value="MCE2593806.1"/>
    <property type="molecule type" value="Genomic_DNA"/>
</dbReference>
<dbReference type="RefSeq" id="WP_233051384.1">
    <property type="nucleotide sequence ID" value="NZ_JAIMJA010000002.1"/>
</dbReference>
<sequence>MPRVVLATKHEKARLIAPCLAPLGYFIEESSSFDTDSLGTFAGDIKRTLTPPQAALTKARKACELTGSDWGLGSEGSFGGGPAPGLINWNQEVLCLYQHSTGLSVYAKASGPTSLQGFHGQDGLLEHLNQYPKQRWIMRRFEQIDKGLSADEIFELWQSHEANVDNIQIEPDLRAMHCPERQLMIAKAGQDLARRLSEKCPQCQQVNFVIKEKQPGLPCAMCSLPTHQVKLSVRICDGCAYRSPEPQPVSRADPKYCQFCNP</sequence>
<proteinExistence type="predicted"/>
<keyword evidence="3" id="KW-1185">Reference proteome</keyword>
<reference evidence="2 3" key="1">
    <citation type="journal article" date="2022" name="Environ. Microbiol. Rep.">
        <title>Eco-phylogenetic analyses reveal divergent evolution of vitamin B12 metabolism in the marine bacterial family 'Psychromonadaceae'.</title>
        <authorList>
            <person name="Jin X."/>
            <person name="Yang Y."/>
            <person name="Cao H."/>
            <person name="Gao B."/>
            <person name="Zhao Z."/>
        </authorList>
    </citation>
    <scope>NUCLEOTIDE SEQUENCE [LARGE SCALE GENOMIC DNA]</scope>
    <source>
        <strain evidence="2 3">MKS20</strain>
    </source>
</reference>
<organism evidence="2 3">
    <name type="scientific">Motilimonas cestriensis</name>
    <dbReference type="NCBI Taxonomy" id="2742685"/>
    <lineage>
        <taxon>Bacteria</taxon>
        <taxon>Pseudomonadati</taxon>
        <taxon>Pseudomonadota</taxon>
        <taxon>Gammaproteobacteria</taxon>
        <taxon>Alteromonadales</taxon>
        <taxon>Alteromonadales genera incertae sedis</taxon>
        <taxon>Motilimonas</taxon>
    </lineage>
</organism>
<dbReference type="Proteomes" id="UP001201273">
    <property type="component" value="Unassembled WGS sequence"/>
</dbReference>
<evidence type="ECO:0000259" key="1">
    <source>
        <dbReference type="Pfam" id="PF20376"/>
    </source>
</evidence>
<evidence type="ECO:0000313" key="3">
    <source>
        <dbReference type="Proteomes" id="UP001201273"/>
    </source>
</evidence>